<proteinExistence type="inferred from homology"/>
<evidence type="ECO:0000256" key="3">
    <source>
        <dbReference type="ARBA" id="ARBA00022664"/>
    </source>
</evidence>
<reference evidence="10 11" key="1">
    <citation type="submission" date="2019-10" db="EMBL/GenBank/DDBJ databases">
        <authorList>
            <person name="Palmer J.M."/>
        </authorList>
    </citation>
    <scope>NUCLEOTIDE SEQUENCE [LARGE SCALE GENOMIC DNA]</scope>
    <source>
        <strain evidence="10 11">TWF694</strain>
    </source>
</reference>
<comment type="caution">
    <text evidence="10">The sequence shown here is derived from an EMBL/GenBank/DDBJ whole genome shotgun (WGS) entry which is preliminary data.</text>
</comment>
<keyword evidence="5" id="KW-0804">Transcription</keyword>
<organism evidence="10 11">
    <name type="scientific">Orbilia ellipsospora</name>
    <dbReference type="NCBI Taxonomy" id="2528407"/>
    <lineage>
        <taxon>Eukaryota</taxon>
        <taxon>Fungi</taxon>
        <taxon>Dikarya</taxon>
        <taxon>Ascomycota</taxon>
        <taxon>Pezizomycotina</taxon>
        <taxon>Orbiliomycetes</taxon>
        <taxon>Orbiliales</taxon>
        <taxon>Orbiliaceae</taxon>
        <taxon>Orbilia</taxon>
    </lineage>
</organism>
<evidence type="ECO:0000313" key="11">
    <source>
        <dbReference type="Proteomes" id="UP001365542"/>
    </source>
</evidence>
<dbReference type="EMBL" id="JAVHJO010000001">
    <property type="protein sequence ID" value="KAK6543764.1"/>
    <property type="molecule type" value="Genomic_DNA"/>
</dbReference>
<keyword evidence="7" id="KW-0539">Nucleus</keyword>
<feature type="region of interest" description="Disordered" evidence="8">
    <location>
        <begin position="168"/>
        <end position="272"/>
    </location>
</feature>
<protein>
    <recommendedName>
        <fullName evidence="9">Pinin/SDK/MemA protein domain-containing protein</fullName>
    </recommendedName>
</protein>
<evidence type="ECO:0000313" key="10">
    <source>
        <dbReference type="EMBL" id="KAK6543764.1"/>
    </source>
</evidence>
<dbReference type="GO" id="GO:0008380">
    <property type="term" value="P:RNA splicing"/>
    <property type="evidence" value="ECO:0007669"/>
    <property type="project" value="UniProtKB-KW"/>
</dbReference>
<dbReference type="InterPro" id="IPR039853">
    <property type="entry name" value="Pinin"/>
</dbReference>
<feature type="region of interest" description="Disordered" evidence="8">
    <location>
        <begin position="1"/>
        <end position="65"/>
    </location>
</feature>
<dbReference type="InterPro" id="IPR006786">
    <property type="entry name" value="Pinin_SDK_MemA"/>
</dbReference>
<evidence type="ECO:0000256" key="2">
    <source>
        <dbReference type="ARBA" id="ARBA00010386"/>
    </source>
</evidence>
<evidence type="ECO:0000256" key="1">
    <source>
        <dbReference type="ARBA" id="ARBA00004123"/>
    </source>
</evidence>
<feature type="compositionally biased region" description="Basic and acidic residues" evidence="8">
    <location>
        <begin position="230"/>
        <end position="252"/>
    </location>
</feature>
<accession>A0AAV9XRC1</accession>
<evidence type="ECO:0000256" key="6">
    <source>
        <dbReference type="ARBA" id="ARBA00023187"/>
    </source>
</evidence>
<dbReference type="PANTHER" id="PTHR12707">
    <property type="entry name" value="PINN"/>
    <property type="match status" value="1"/>
</dbReference>
<evidence type="ECO:0000256" key="7">
    <source>
        <dbReference type="ARBA" id="ARBA00023242"/>
    </source>
</evidence>
<name>A0AAV9XRC1_9PEZI</name>
<evidence type="ECO:0000256" key="8">
    <source>
        <dbReference type="SAM" id="MobiDB-lite"/>
    </source>
</evidence>
<dbReference type="Pfam" id="PF04696">
    <property type="entry name" value="Pinin_SDK_memA"/>
    <property type="match status" value="1"/>
</dbReference>
<gene>
    <name evidence="10" type="ORF">TWF694_000496</name>
</gene>
<dbReference type="GO" id="GO:0071013">
    <property type="term" value="C:catalytic step 2 spliceosome"/>
    <property type="evidence" value="ECO:0007669"/>
    <property type="project" value="TreeGrafter"/>
</dbReference>
<dbReference type="Proteomes" id="UP001365542">
    <property type="component" value="Unassembled WGS sequence"/>
</dbReference>
<comment type="similarity">
    <text evidence="2">Belongs to the pinin family.</text>
</comment>
<evidence type="ECO:0000256" key="4">
    <source>
        <dbReference type="ARBA" id="ARBA00023015"/>
    </source>
</evidence>
<feature type="region of interest" description="Disordered" evidence="8">
    <location>
        <begin position="94"/>
        <end position="120"/>
    </location>
</feature>
<keyword evidence="6" id="KW-0508">mRNA splicing</keyword>
<keyword evidence="11" id="KW-1185">Reference proteome</keyword>
<sequence length="272" mass="30908">MSTDAPIIASAVVIPPNATQPSPPPHHSRLKRRESSDPSNTPDEPSKRTRLAPATSIQDEKSRSQRLFGSILGNLGRVSQDTRTKKRLEVEAKMQEKMKAQQEEEMAGIKRSREVKEEGRKVFASHAAQVRRRNESHMANFLATKSKPKIYYRPWKLLRSQELTIEKQKELAARNRSPSPPSLPSPETKRSTFRAAEDDIISPVSPTSTRHKQANEPKEDTEMGDEGNEMTDHDLRDEIKDDRQHQQGKERPSSPIDSMQHGGDEEEEMVEY</sequence>
<evidence type="ECO:0000256" key="5">
    <source>
        <dbReference type="ARBA" id="ARBA00023163"/>
    </source>
</evidence>
<dbReference type="AlphaFoldDB" id="A0AAV9XRC1"/>
<dbReference type="PANTHER" id="PTHR12707:SF0">
    <property type="entry name" value="PININ"/>
    <property type="match status" value="1"/>
</dbReference>
<dbReference type="GO" id="GO:0006397">
    <property type="term" value="P:mRNA processing"/>
    <property type="evidence" value="ECO:0007669"/>
    <property type="project" value="UniProtKB-KW"/>
</dbReference>
<feature type="domain" description="Pinin/SDK/MemA protein" evidence="9">
    <location>
        <begin position="58"/>
        <end position="170"/>
    </location>
</feature>
<keyword evidence="3" id="KW-0507">mRNA processing</keyword>
<keyword evidence="4" id="KW-0805">Transcription regulation</keyword>
<evidence type="ECO:0000259" key="9">
    <source>
        <dbReference type="Pfam" id="PF04696"/>
    </source>
</evidence>
<comment type="subcellular location">
    <subcellularLocation>
        <location evidence="1">Nucleus</location>
    </subcellularLocation>
</comment>